<proteinExistence type="predicted"/>
<protein>
    <submittedName>
        <fullName evidence="1">Uncharacterized protein</fullName>
    </submittedName>
</protein>
<evidence type="ECO:0000313" key="2">
    <source>
        <dbReference type="Proteomes" id="UP000677515"/>
    </source>
</evidence>
<dbReference type="NCBIfam" id="NF038262">
    <property type="entry name" value="SiaB_fam_kinase"/>
    <property type="match status" value="1"/>
</dbReference>
<evidence type="ECO:0000313" key="1">
    <source>
        <dbReference type="EMBL" id="BCQ33490.1"/>
    </source>
</evidence>
<organism evidence="1 2">
    <name type="scientific">Erwinia rhapontici</name>
    <name type="common">Pectobacterium rhapontici</name>
    <dbReference type="NCBI Taxonomy" id="55212"/>
    <lineage>
        <taxon>Bacteria</taxon>
        <taxon>Pseudomonadati</taxon>
        <taxon>Pseudomonadota</taxon>
        <taxon>Gammaproteobacteria</taxon>
        <taxon>Enterobacterales</taxon>
        <taxon>Erwiniaceae</taxon>
        <taxon>Erwinia</taxon>
    </lineage>
</organism>
<keyword evidence="2" id="KW-1185">Reference proteome</keyword>
<dbReference type="InterPro" id="IPR046239">
    <property type="entry name" value="DUF6272"/>
</dbReference>
<reference evidence="1 2" key="1">
    <citation type="submission" date="2021-01" db="EMBL/GenBank/DDBJ databases">
        <title>Complete genome sequence of Erwinia rhapontici MAFF 311153.</title>
        <authorList>
            <person name="Morohoshi T."/>
            <person name="Someya N."/>
        </authorList>
    </citation>
    <scope>NUCLEOTIDE SEQUENCE [LARGE SCALE GENOMIC DNA]</scope>
    <source>
        <strain evidence="1 2">MAFF 311153</strain>
    </source>
</reference>
<dbReference type="Proteomes" id="UP000677515">
    <property type="component" value="Chromosome"/>
</dbReference>
<dbReference type="EMBL" id="AP024329">
    <property type="protein sequence ID" value="BCQ33490.1"/>
    <property type="molecule type" value="Genomic_DNA"/>
</dbReference>
<accession>A0ABN6DFA7</accession>
<gene>
    <name evidence="1" type="ORF">ERHA53_08330</name>
</gene>
<name>A0ABN6DFA7_ERWRD</name>
<dbReference type="Pfam" id="PF19788">
    <property type="entry name" value="DUF6272"/>
    <property type="match status" value="1"/>
</dbReference>
<sequence>MNRGNGHKSTMNTDPIISGLLADTPHDVVALRYTGFFSQHNITAMGEVIRLYLEQNEASFVTRRKLFSTFVEMVQNILRYSSDSRALCKDNDEMRFGAICFGLHDGKYVLESANLVRPDESARLSECLLALRNMSAEEIKVTYKQSLRTESPAWSKGANIGLLTLARDASQPLEFTFHQVASTDLSAFYLKATI</sequence>